<proteinExistence type="predicted"/>
<feature type="domain" description="Response regulatory" evidence="3">
    <location>
        <begin position="22"/>
        <end position="136"/>
    </location>
</feature>
<sequence length="140" mass="15042">MISEPDRAPSETRDPACDEPPVVLLVEDDGLLLMEASDTLAEAGFTVLEAPHADRALQVLESRPDIEILMTDVDMPLGSMNGFALARLVSRRWPRIPVLVVSGMGSPGPHDMPPGARFIPKPYAPSALVLTLHAAVRRAA</sequence>
<dbReference type="RefSeq" id="WP_128563869.1">
    <property type="nucleotide sequence ID" value="NZ_BPQH01000001.1"/>
</dbReference>
<reference evidence="4" key="1">
    <citation type="journal article" date="2021" name="Front. Microbiol.">
        <title>Comprehensive Comparative Genomics and Phenotyping of Methylobacterium Species.</title>
        <authorList>
            <person name="Alessa O."/>
            <person name="Ogura Y."/>
            <person name="Fujitani Y."/>
            <person name="Takami H."/>
            <person name="Hayashi T."/>
            <person name="Sahin N."/>
            <person name="Tani A."/>
        </authorList>
    </citation>
    <scope>NUCLEOTIDE SEQUENCE</scope>
    <source>
        <strain evidence="4">KCTC 52305</strain>
    </source>
</reference>
<comment type="caution">
    <text evidence="4">The sequence shown here is derived from an EMBL/GenBank/DDBJ whole genome shotgun (WGS) entry which is preliminary data.</text>
</comment>
<keyword evidence="5" id="KW-1185">Reference proteome</keyword>
<dbReference type="PANTHER" id="PTHR44591">
    <property type="entry name" value="STRESS RESPONSE REGULATOR PROTEIN 1"/>
    <property type="match status" value="1"/>
</dbReference>
<gene>
    <name evidence="4" type="primary">rssB_1</name>
    <name evidence="4" type="ORF">OPKNFCMD_0105</name>
</gene>
<reference evidence="4" key="2">
    <citation type="submission" date="2021-08" db="EMBL/GenBank/DDBJ databases">
        <authorList>
            <person name="Tani A."/>
            <person name="Ola A."/>
            <person name="Ogura Y."/>
            <person name="Katsura K."/>
            <person name="Hayashi T."/>
        </authorList>
    </citation>
    <scope>NUCLEOTIDE SEQUENCE</scope>
    <source>
        <strain evidence="4">KCTC 52305</strain>
    </source>
</reference>
<dbReference type="SUPFAM" id="SSF52172">
    <property type="entry name" value="CheY-like"/>
    <property type="match status" value="1"/>
</dbReference>
<dbReference type="InterPro" id="IPR011006">
    <property type="entry name" value="CheY-like_superfamily"/>
</dbReference>
<evidence type="ECO:0000259" key="3">
    <source>
        <dbReference type="PROSITE" id="PS50110"/>
    </source>
</evidence>
<feature type="modified residue" description="4-aspartylphosphate" evidence="2">
    <location>
        <position position="72"/>
    </location>
</feature>
<evidence type="ECO:0000256" key="1">
    <source>
        <dbReference type="ARBA" id="ARBA00022553"/>
    </source>
</evidence>
<dbReference type="EMBL" id="BPQH01000001">
    <property type="protein sequence ID" value="GJD47399.1"/>
    <property type="molecule type" value="Genomic_DNA"/>
</dbReference>
<evidence type="ECO:0000256" key="2">
    <source>
        <dbReference type="PROSITE-ProRule" id="PRU00169"/>
    </source>
</evidence>
<dbReference type="SMART" id="SM00448">
    <property type="entry name" value="REC"/>
    <property type="match status" value="1"/>
</dbReference>
<dbReference type="InterPro" id="IPR001789">
    <property type="entry name" value="Sig_transdc_resp-reg_receiver"/>
</dbReference>
<accession>A0ABQ4QQ80</accession>
<keyword evidence="1 2" id="KW-0597">Phosphoprotein</keyword>
<dbReference type="Gene3D" id="3.40.50.2300">
    <property type="match status" value="1"/>
</dbReference>
<dbReference type="Proteomes" id="UP001055167">
    <property type="component" value="Unassembled WGS sequence"/>
</dbReference>
<dbReference type="PROSITE" id="PS50110">
    <property type="entry name" value="RESPONSE_REGULATORY"/>
    <property type="match status" value="1"/>
</dbReference>
<dbReference type="InterPro" id="IPR050595">
    <property type="entry name" value="Bact_response_regulator"/>
</dbReference>
<organism evidence="4 5">
    <name type="scientific">Methylobacterium crusticola</name>
    <dbReference type="NCBI Taxonomy" id="1697972"/>
    <lineage>
        <taxon>Bacteria</taxon>
        <taxon>Pseudomonadati</taxon>
        <taxon>Pseudomonadota</taxon>
        <taxon>Alphaproteobacteria</taxon>
        <taxon>Hyphomicrobiales</taxon>
        <taxon>Methylobacteriaceae</taxon>
        <taxon>Methylobacterium</taxon>
    </lineage>
</organism>
<evidence type="ECO:0000313" key="4">
    <source>
        <dbReference type="EMBL" id="GJD47399.1"/>
    </source>
</evidence>
<dbReference type="Pfam" id="PF00072">
    <property type="entry name" value="Response_reg"/>
    <property type="match status" value="1"/>
</dbReference>
<dbReference type="PANTHER" id="PTHR44591:SF21">
    <property type="entry name" value="TWO-COMPONENT RESPONSE REGULATOR"/>
    <property type="match status" value="1"/>
</dbReference>
<protein>
    <submittedName>
        <fullName evidence="4">Regulator of RpoS</fullName>
    </submittedName>
</protein>
<name>A0ABQ4QQ80_9HYPH</name>
<evidence type="ECO:0000313" key="5">
    <source>
        <dbReference type="Proteomes" id="UP001055167"/>
    </source>
</evidence>